<dbReference type="Proteomes" id="UP000663829">
    <property type="component" value="Unassembled WGS sequence"/>
</dbReference>
<feature type="region of interest" description="Disordered" evidence="1">
    <location>
        <begin position="194"/>
        <end position="217"/>
    </location>
</feature>
<gene>
    <name evidence="4" type="ORF">GPM918_LOCUS36941</name>
    <name evidence="3" type="ORF">OVA965_LOCUS31128</name>
    <name evidence="6" type="ORF">SRO942_LOCUS37695</name>
    <name evidence="5" type="ORF">TMI583_LOCUS31954</name>
</gene>
<feature type="compositionally biased region" description="Low complexity" evidence="1">
    <location>
        <begin position="251"/>
        <end position="272"/>
    </location>
</feature>
<dbReference type="GO" id="GO:0003676">
    <property type="term" value="F:nucleic acid binding"/>
    <property type="evidence" value="ECO:0007669"/>
    <property type="project" value="InterPro"/>
</dbReference>
<dbReference type="Proteomes" id="UP000677228">
    <property type="component" value="Unassembled WGS sequence"/>
</dbReference>
<organism evidence="4 7">
    <name type="scientific">Didymodactylos carnosus</name>
    <dbReference type="NCBI Taxonomy" id="1234261"/>
    <lineage>
        <taxon>Eukaryota</taxon>
        <taxon>Metazoa</taxon>
        <taxon>Spiralia</taxon>
        <taxon>Gnathifera</taxon>
        <taxon>Rotifera</taxon>
        <taxon>Eurotatoria</taxon>
        <taxon>Bdelloidea</taxon>
        <taxon>Philodinida</taxon>
        <taxon>Philodinidae</taxon>
        <taxon>Didymodactylos</taxon>
    </lineage>
</organism>
<sequence length="442" mass="48777">MSFIRGRPRHPQSQGVIERANGVLTDALGKWMFSNQTDHWSEGLMPVVYGINTRVSQPTKVTAYEVVFGQKARCDSDYWRVVNELNCVDEDDLPTPVGVGDGYKDNIDKDVNNVIESLLDLSEHVAPAPPLYLLDASISIIETEPQVNPPYTADVSVNLMSFTSPTKIPVQSSTKALPRSPVFNFSSSSLFNSKDDNEVQVTEPKEQKTGSPTHDNKLLNDLDNLINFDDEQFPRTTAAPIVVSNQPTGMSAPSRSIPITSSPISSSSAVSEASRHKRIRETAEKNYLQTTNKKRIKYDQHLKATAEKFNIGDCVGLKIDSVDRTNTDPKLLPCIITAKEKKNDSQIFKLASQYGKLVTTYTAESLVDLKSSCLQELRAINLDQLADIKFIEACKLLARGSISGKTCDCKGQCQTKLCSCKKQGVYCSTKCHSRRGGCKNIS</sequence>
<dbReference type="InterPro" id="IPR036397">
    <property type="entry name" value="RNaseH_sf"/>
</dbReference>
<evidence type="ECO:0000313" key="3">
    <source>
        <dbReference type="EMBL" id="CAF1358366.1"/>
    </source>
</evidence>
<proteinExistence type="predicted"/>
<dbReference type="PROSITE" id="PS50994">
    <property type="entry name" value="INTEGRASE"/>
    <property type="match status" value="1"/>
</dbReference>
<feature type="domain" description="Integrase catalytic" evidence="2">
    <location>
        <begin position="1"/>
        <end position="71"/>
    </location>
</feature>
<evidence type="ECO:0000313" key="7">
    <source>
        <dbReference type="Proteomes" id="UP000663829"/>
    </source>
</evidence>
<dbReference type="SUPFAM" id="SSF53098">
    <property type="entry name" value="Ribonuclease H-like"/>
    <property type="match status" value="1"/>
</dbReference>
<dbReference type="InterPro" id="IPR001584">
    <property type="entry name" value="Integrase_cat-core"/>
</dbReference>
<dbReference type="EMBL" id="CAJOBC010088398">
    <property type="protein sequence ID" value="CAF4368180.1"/>
    <property type="molecule type" value="Genomic_DNA"/>
</dbReference>
<dbReference type="OrthoDB" id="6694472at2759"/>
<evidence type="ECO:0000256" key="1">
    <source>
        <dbReference type="SAM" id="MobiDB-lite"/>
    </source>
</evidence>
<dbReference type="GO" id="GO:0015074">
    <property type="term" value="P:DNA integration"/>
    <property type="evidence" value="ECO:0007669"/>
    <property type="project" value="InterPro"/>
</dbReference>
<protein>
    <recommendedName>
        <fullName evidence="2">Integrase catalytic domain-containing protein</fullName>
    </recommendedName>
</protein>
<evidence type="ECO:0000313" key="5">
    <source>
        <dbReference type="EMBL" id="CAF4168779.1"/>
    </source>
</evidence>
<reference evidence="4" key="1">
    <citation type="submission" date="2021-02" db="EMBL/GenBank/DDBJ databases">
        <authorList>
            <person name="Nowell W R."/>
        </authorList>
    </citation>
    <scope>NUCLEOTIDE SEQUENCE</scope>
</reference>
<keyword evidence="7" id="KW-1185">Reference proteome</keyword>
<dbReference type="EMBL" id="CAJOBA010044799">
    <property type="protein sequence ID" value="CAF4168779.1"/>
    <property type="molecule type" value="Genomic_DNA"/>
</dbReference>
<dbReference type="EMBL" id="CAJNOQ010022868">
    <property type="protein sequence ID" value="CAF1507023.1"/>
    <property type="molecule type" value="Genomic_DNA"/>
</dbReference>
<name>A0A815TIS3_9BILA</name>
<accession>A0A815TIS3</accession>
<feature type="region of interest" description="Disordered" evidence="1">
    <location>
        <begin position="244"/>
        <end position="277"/>
    </location>
</feature>
<dbReference type="AlphaFoldDB" id="A0A815TIS3"/>
<evidence type="ECO:0000259" key="2">
    <source>
        <dbReference type="PROSITE" id="PS50994"/>
    </source>
</evidence>
<dbReference type="InterPro" id="IPR012337">
    <property type="entry name" value="RNaseH-like_sf"/>
</dbReference>
<comment type="caution">
    <text evidence="4">The sequence shown here is derived from an EMBL/GenBank/DDBJ whole genome shotgun (WGS) entry which is preliminary data.</text>
</comment>
<dbReference type="Proteomes" id="UP000681722">
    <property type="component" value="Unassembled WGS sequence"/>
</dbReference>
<evidence type="ECO:0000313" key="6">
    <source>
        <dbReference type="EMBL" id="CAF4368180.1"/>
    </source>
</evidence>
<dbReference type="Proteomes" id="UP000682733">
    <property type="component" value="Unassembled WGS sequence"/>
</dbReference>
<dbReference type="EMBL" id="CAJNOK010023145">
    <property type="protein sequence ID" value="CAF1358366.1"/>
    <property type="molecule type" value="Genomic_DNA"/>
</dbReference>
<dbReference type="Gene3D" id="3.30.420.10">
    <property type="entry name" value="Ribonuclease H-like superfamily/Ribonuclease H"/>
    <property type="match status" value="1"/>
</dbReference>
<evidence type="ECO:0000313" key="4">
    <source>
        <dbReference type="EMBL" id="CAF1507023.1"/>
    </source>
</evidence>